<dbReference type="EMBL" id="GBRH01200174">
    <property type="protein sequence ID" value="JAD97721.1"/>
    <property type="molecule type" value="Transcribed_RNA"/>
</dbReference>
<reference evidence="2" key="2">
    <citation type="journal article" date="2015" name="Data Brief">
        <title>Shoot transcriptome of the giant reed, Arundo donax.</title>
        <authorList>
            <person name="Barrero R.A."/>
            <person name="Guerrero F.D."/>
            <person name="Moolhuijzen P."/>
            <person name="Goolsby J.A."/>
            <person name="Tidwell J."/>
            <person name="Bellgard S.E."/>
            <person name="Bellgard M.I."/>
        </authorList>
    </citation>
    <scope>NUCLEOTIDE SEQUENCE</scope>
    <source>
        <tissue evidence="2">Shoot tissue taken approximately 20 cm above the soil surface</tissue>
    </source>
</reference>
<dbReference type="AlphaFoldDB" id="A0A0A9ECF1"/>
<feature type="compositionally biased region" description="Basic residues" evidence="1">
    <location>
        <begin position="25"/>
        <end position="45"/>
    </location>
</feature>
<proteinExistence type="predicted"/>
<evidence type="ECO:0000313" key="2">
    <source>
        <dbReference type="EMBL" id="JAD97721.1"/>
    </source>
</evidence>
<name>A0A0A9ECF1_ARUDO</name>
<organism evidence="2">
    <name type="scientific">Arundo donax</name>
    <name type="common">Giant reed</name>
    <name type="synonym">Donax arundinaceus</name>
    <dbReference type="NCBI Taxonomy" id="35708"/>
    <lineage>
        <taxon>Eukaryota</taxon>
        <taxon>Viridiplantae</taxon>
        <taxon>Streptophyta</taxon>
        <taxon>Embryophyta</taxon>
        <taxon>Tracheophyta</taxon>
        <taxon>Spermatophyta</taxon>
        <taxon>Magnoliopsida</taxon>
        <taxon>Liliopsida</taxon>
        <taxon>Poales</taxon>
        <taxon>Poaceae</taxon>
        <taxon>PACMAD clade</taxon>
        <taxon>Arundinoideae</taxon>
        <taxon>Arundineae</taxon>
        <taxon>Arundo</taxon>
    </lineage>
</organism>
<reference evidence="2" key="1">
    <citation type="submission" date="2014-09" db="EMBL/GenBank/DDBJ databases">
        <authorList>
            <person name="Magalhaes I.L.F."/>
            <person name="Oliveira U."/>
            <person name="Santos F.R."/>
            <person name="Vidigal T.H.D.A."/>
            <person name="Brescovit A.D."/>
            <person name="Santos A.J."/>
        </authorList>
    </citation>
    <scope>NUCLEOTIDE SEQUENCE</scope>
    <source>
        <tissue evidence="2">Shoot tissue taken approximately 20 cm above the soil surface</tissue>
    </source>
</reference>
<evidence type="ECO:0000256" key="1">
    <source>
        <dbReference type="SAM" id="MobiDB-lite"/>
    </source>
</evidence>
<accession>A0A0A9ECF1</accession>
<feature type="region of interest" description="Disordered" evidence="1">
    <location>
        <begin position="1"/>
        <end position="45"/>
    </location>
</feature>
<protein>
    <submittedName>
        <fullName evidence="2">Uncharacterized protein</fullName>
    </submittedName>
</protein>
<feature type="compositionally biased region" description="Polar residues" evidence="1">
    <location>
        <begin position="1"/>
        <end position="24"/>
    </location>
</feature>
<sequence>MKSATSSLTPYASTSSQKKFSIKQNQRHHLSHHTLPRHPKKCPYD</sequence>